<comment type="caution">
    <text evidence="1">The sequence shown here is derived from an EMBL/GenBank/DDBJ whole genome shotgun (WGS) entry which is preliminary data.</text>
</comment>
<accession>A0ACB7T932</accession>
<dbReference type="EMBL" id="CM023490">
    <property type="protein sequence ID" value="KAH6943448.1"/>
    <property type="molecule type" value="Genomic_DNA"/>
</dbReference>
<protein>
    <submittedName>
        <fullName evidence="1">Uncharacterized protein</fullName>
    </submittedName>
</protein>
<evidence type="ECO:0000313" key="1">
    <source>
        <dbReference type="EMBL" id="KAH6943448.1"/>
    </source>
</evidence>
<keyword evidence="2" id="KW-1185">Reference proteome</keyword>
<sequence>MRPSVVFFAAALAVVAALVPVATSQSNSDNGCLSPVNINFSSVDPSTYDFQSVRMPEASGMDHLYSIVTHFAALVAEPGIPKGLLEDDRLFKDPTVIILTRWRELPHMFMGLLVLLAVGLALAVIVPFVGVLVLCCRCCCKRCGGAENVPEGKGDATKRGWRGVILFILAVVLLFAVVCAFVTNAFVPVAVVKLPDSIDHSAHDVVVVVNRTKDDVQHLLVDNYGEFKSHFEQRLNVCTVQVGDDVSGIITKSPAFQLKQVAENVEKLSLEVNNITAAAKKAKDLMDDIEQSVKNARKSVEDAYQKCKEVRRDSDFNCDEIEKNKKELEFKPAKLNLSKIEEAKQEIDKLEPAKLKSEVDKSESSTMPCRTTSGGLELPERRCVAYAFLIPEPHRHLQSRSTLIHIKKIRTKLSDVEKTLRDTSSKFDLPLISDPKALDVTSIKDTFKEADQYVIYYSYVTLAIACVLALVLACYVLGMTWGGCGSREGSCNRKTGGSCLTTGAVLFVLAFFVPMVLSTLILTLGIVGQRGVCDIAREPGSEQSKALIGRAAQAVSDKVAGINATTIDDIVTRFSECRNKSYSLFQLLGKELVMNITRQVAGSDPAKKGSIDWLWGEGDVAQIDIDDGIREFEKTINSINVDSVVPKEVHDRIEEMKSFKVNTADLSNLKTEVSNAQLKFNLTDVLTKMEEFKSGKPEEVLTLLNTVTDELKKLQEFISKLEQLKAVVVPSIDRVVNLLKINDTDLGVYAANIINKAEAQLKEDVKKTVESAKTYKDKFLEMVNEYLNHTRKGASSVQENVGDCRELYRVYSAAVSSVCDDILLPLNGYWFSVAAFLVVGIPAVIFALCLATLYARVDPAALYLDPLSPVDSDHVSGGSYMDSDTIPLARVNHKRRHTGANSAVVNRASYDSRDGYYHDISPEYREHPAAPHHRPITSPAIAYSPAPAYHYSRDPGIPHYAKGYESAPPPAARHSGDWESNQFAKPPPYYYPGS</sequence>
<gene>
    <name evidence="1" type="ORF">HPB50_021680</name>
</gene>
<evidence type="ECO:0000313" key="2">
    <source>
        <dbReference type="Proteomes" id="UP000821845"/>
    </source>
</evidence>
<organism evidence="1 2">
    <name type="scientific">Hyalomma asiaticum</name>
    <name type="common">Tick</name>
    <dbReference type="NCBI Taxonomy" id="266040"/>
    <lineage>
        <taxon>Eukaryota</taxon>
        <taxon>Metazoa</taxon>
        <taxon>Ecdysozoa</taxon>
        <taxon>Arthropoda</taxon>
        <taxon>Chelicerata</taxon>
        <taxon>Arachnida</taxon>
        <taxon>Acari</taxon>
        <taxon>Parasitiformes</taxon>
        <taxon>Ixodida</taxon>
        <taxon>Ixodoidea</taxon>
        <taxon>Ixodidae</taxon>
        <taxon>Hyalomminae</taxon>
        <taxon>Hyalomma</taxon>
    </lineage>
</organism>
<reference evidence="1" key="1">
    <citation type="submission" date="2020-05" db="EMBL/GenBank/DDBJ databases">
        <title>Large-scale comparative analyses of tick genomes elucidate their genetic diversity and vector capacities.</title>
        <authorList>
            <person name="Jia N."/>
            <person name="Wang J."/>
            <person name="Shi W."/>
            <person name="Du L."/>
            <person name="Sun Y."/>
            <person name="Zhan W."/>
            <person name="Jiang J."/>
            <person name="Wang Q."/>
            <person name="Zhang B."/>
            <person name="Ji P."/>
            <person name="Sakyi L.B."/>
            <person name="Cui X."/>
            <person name="Yuan T."/>
            <person name="Jiang B."/>
            <person name="Yang W."/>
            <person name="Lam T.T.-Y."/>
            <person name="Chang Q."/>
            <person name="Ding S."/>
            <person name="Wang X."/>
            <person name="Zhu J."/>
            <person name="Ruan X."/>
            <person name="Zhao L."/>
            <person name="Wei J."/>
            <person name="Que T."/>
            <person name="Du C."/>
            <person name="Cheng J."/>
            <person name="Dai P."/>
            <person name="Han X."/>
            <person name="Huang E."/>
            <person name="Gao Y."/>
            <person name="Liu J."/>
            <person name="Shao H."/>
            <person name="Ye R."/>
            <person name="Li L."/>
            <person name="Wei W."/>
            <person name="Wang X."/>
            <person name="Wang C."/>
            <person name="Yang T."/>
            <person name="Huo Q."/>
            <person name="Li W."/>
            <person name="Guo W."/>
            <person name="Chen H."/>
            <person name="Zhou L."/>
            <person name="Ni X."/>
            <person name="Tian J."/>
            <person name="Zhou Y."/>
            <person name="Sheng Y."/>
            <person name="Liu T."/>
            <person name="Pan Y."/>
            <person name="Xia L."/>
            <person name="Li J."/>
            <person name="Zhao F."/>
            <person name="Cao W."/>
        </authorList>
    </citation>
    <scope>NUCLEOTIDE SEQUENCE</scope>
    <source>
        <strain evidence="1">Hyas-2018</strain>
    </source>
</reference>
<proteinExistence type="predicted"/>
<dbReference type="Proteomes" id="UP000821845">
    <property type="component" value="Chromosome 10"/>
</dbReference>
<name>A0ACB7T932_HYAAI</name>